<protein>
    <recommendedName>
        <fullName evidence="1">CHK kinase-like domain-containing protein</fullName>
    </recommendedName>
</protein>
<comment type="caution">
    <text evidence="2">The sequence shown here is derived from an EMBL/GenBank/DDBJ whole genome shotgun (WGS) entry which is preliminary data.</text>
</comment>
<dbReference type="InterPro" id="IPR004119">
    <property type="entry name" value="EcKL"/>
</dbReference>
<proteinExistence type="predicted"/>
<dbReference type="EMBL" id="JAPWTK010000218">
    <property type="protein sequence ID" value="KAJ8945374.1"/>
    <property type="molecule type" value="Genomic_DNA"/>
</dbReference>
<dbReference type="Proteomes" id="UP001162162">
    <property type="component" value="Unassembled WGS sequence"/>
</dbReference>
<evidence type="ECO:0000259" key="1">
    <source>
        <dbReference type="SMART" id="SM00587"/>
    </source>
</evidence>
<evidence type="ECO:0000313" key="2">
    <source>
        <dbReference type="EMBL" id="KAJ8945374.1"/>
    </source>
</evidence>
<gene>
    <name evidence="2" type="ORF">NQ318_007020</name>
</gene>
<feature type="domain" description="CHK kinase-like" evidence="1">
    <location>
        <begin position="133"/>
        <end position="317"/>
    </location>
</feature>
<organism evidence="2 3">
    <name type="scientific">Aromia moschata</name>
    <dbReference type="NCBI Taxonomy" id="1265417"/>
    <lineage>
        <taxon>Eukaryota</taxon>
        <taxon>Metazoa</taxon>
        <taxon>Ecdysozoa</taxon>
        <taxon>Arthropoda</taxon>
        <taxon>Hexapoda</taxon>
        <taxon>Insecta</taxon>
        <taxon>Pterygota</taxon>
        <taxon>Neoptera</taxon>
        <taxon>Endopterygota</taxon>
        <taxon>Coleoptera</taxon>
        <taxon>Polyphaga</taxon>
        <taxon>Cucujiformia</taxon>
        <taxon>Chrysomeloidea</taxon>
        <taxon>Cerambycidae</taxon>
        <taxon>Cerambycinae</taxon>
        <taxon>Callichromatini</taxon>
        <taxon>Aromia</taxon>
    </lineage>
</organism>
<dbReference type="InterPro" id="IPR015897">
    <property type="entry name" value="CHK_kinase-like"/>
</dbReference>
<dbReference type="InterPro" id="IPR011009">
    <property type="entry name" value="Kinase-like_dom_sf"/>
</dbReference>
<dbReference type="SMART" id="SM00587">
    <property type="entry name" value="CHK"/>
    <property type="match status" value="1"/>
</dbReference>
<dbReference type="PANTHER" id="PTHR11012">
    <property type="entry name" value="PROTEIN KINASE-LIKE DOMAIN-CONTAINING"/>
    <property type="match status" value="1"/>
</dbReference>
<dbReference type="AlphaFoldDB" id="A0AAV8Y2R3"/>
<sequence>MNVETIPKLDEVLRLQPSRSVADCKTTRLTAPGENYGSLMLRLEVKVVDEDSKSEENLDLVAKLLPPSKMMQEMFNVQTTFGNETGFYRDIVPVLEEFQRQHGLKVVNIFPKYYGSRISLDANCDKVDDGAVLILENLKPSGFTTANRTVGFDLQSSRFLAKHLAYFHAISLALKLKNPGLFEQKVRPYLSDFRFGEHRNFDDFPPKLFNILKENHTCVPFFDIIEKLIKQKSSVVIHEPFATMLHNDFWVNNVLLKFENGIPVEVKIVDFQVIEYRSPCRDLLFFLFSSVQLKVLEEHLDRLIDCYYESFVEKLKEFKCDVEPFSREAFDKQLELAAKEAEYFHIVAMLFPIHIDSSSVKDATEISPEDMAKGGHVTRACKDKLIFTTVEFIKRGWMC</sequence>
<reference evidence="2" key="1">
    <citation type="journal article" date="2023" name="Insect Mol. Biol.">
        <title>Genome sequencing provides insights into the evolution of gene families encoding plant cell wall-degrading enzymes in longhorned beetles.</title>
        <authorList>
            <person name="Shin N.R."/>
            <person name="Okamura Y."/>
            <person name="Kirsch R."/>
            <person name="Pauchet Y."/>
        </authorList>
    </citation>
    <scope>NUCLEOTIDE SEQUENCE</scope>
    <source>
        <strain evidence="2">AMC_N1</strain>
    </source>
</reference>
<dbReference type="Gene3D" id="3.90.1200.10">
    <property type="match status" value="1"/>
</dbReference>
<keyword evidence="3" id="KW-1185">Reference proteome</keyword>
<name>A0AAV8Y2R3_9CUCU</name>
<dbReference type="Pfam" id="PF02958">
    <property type="entry name" value="EcKL"/>
    <property type="match status" value="1"/>
</dbReference>
<dbReference type="SUPFAM" id="SSF56112">
    <property type="entry name" value="Protein kinase-like (PK-like)"/>
    <property type="match status" value="1"/>
</dbReference>
<dbReference type="PANTHER" id="PTHR11012:SF55">
    <property type="entry name" value="BHLH DOMAIN-CONTAINING PROTEIN"/>
    <property type="match status" value="1"/>
</dbReference>
<evidence type="ECO:0000313" key="3">
    <source>
        <dbReference type="Proteomes" id="UP001162162"/>
    </source>
</evidence>
<accession>A0AAV8Y2R3</accession>